<feature type="compositionally biased region" description="Basic residues" evidence="5">
    <location>
        <begin position="65"/>
        <end position="75"/>
    </location>
</feature>
<dbReference type="GO" id="GO:0003677">
    <property type="term" value="F:DNA binding"/>
    <property type="evidence" value="ECO:0007669"/>
    <property type="project" value="InterPro"/>
</dbReference>
<dbReference type="OrthoDB" id="5836119at2759"/>
<name>E2B1B6_CAMFO</name>
<dbReference type="FunCoup" id="E2B1B6">
    <property type="interactions" value="751"/>
</dbReference>
<proteinExistence type="predicted"/>
<evidence type="ECO:0000256" key="2">
    <source>
        <dbReference type="ARBA" id="ARBA00022478"/>
    </source>
</evidence>
<feature type="compositionally biased region" description="Basic and acidic residues" evidence="5">
    <location>
        <begin position="185"/>
        <end position="195"/>
    </location>
</feature>
<dbReference type="AlphaFoldDB" id="E2B1B6"/>
<feature type="region of interest" description="Disordered" evidence="5">
    <location>
        <begin position="97"/>
        <end position="121"/>
    </location>
</feature>
<gene>
    <name evidence="6" type="ORF">EAG_12475</name>
</gene>
<accession>E2B1B6</accession>
<sequence>MPGTQRLTSYRLPRDLTLGGSVKPEKPKKVYVPNLNVQRTKKKDEATPVKIDAPKPKDVTDRGRGRGRGNNRHGKDKGNIIQSAGIWSEGVFAAPTVSRRSYSSSNSSNSTGAEKYLEKSKLNTKKIINNAEEEEKLKNLLHDDFMDDGTNADKMDPISLPRVIKEEFSDEEIEKKPIISESGEESNKEESKSEGSTDANTGKNDDKTKSESSGLNSLKSGLLGKIEILKSGKARLCLGDKRFSIDINVQQDFQQELLAAKVDTVSLTGDLINLGSVNNQLICLPDVESILKNS</sequence>
<dbReference type="EMBL" id="GL444841">
    <property type="protein sequence ID" value="EFN60516.1"/>
    <property type="molecule type" value="Genomic_DNA"/>
</dbReference>
<dbReference type="Proteomes" id="UP000000311">
    <property type="component" value="Unassembled WGS sequence"/>
</dbReference>
<feature type="compositionally biased region" description="Basic and acidic residues" evidence="5">
    <location>
        <begin position="42"/>
        <end position="64"/>
    </location>
</feature>
<dbReference type="PANTHER" id="PTHR13408">
    <property type="entry name" value="DNA-DIRECTED RNA POLYMERASE III"/>
    <property type="match status" value="1"/>
</dbReference>
<evidence type="ECO:0000313" key="6">
    <source>
        <dbReference type="EMBL" id="EFN60516.1"/>
    </source>
</evidence>
<evidence type="ECO:0008006" key="8">
    <source>
        <dbReference type="Google" id="ProtNLM"/>
    </source>
</evidence>
<comment type="subcellular location">
    <subcellularLocation>
        <location evidence="1">Nucleus</location>
    </subcellularLocation>
</comment>
<dbReference type="GO" id="GO:0005666">
    <property type="term" value="C:RNA polymerase III complex"/>
    <property type="evidence" value="ECO:0007669"/>
    <property type="project" value="InterPro"/>
</dbReference>
<keyword evidence="2" id="KW-0240">DNA-directed RNA polymerase</keyword>
<dbReference type="InParanoid" id="E2B1B6"/>
<keyword evidence="3" id="KW-0804">Transcription</keyword>
<dbReference type="GO" id="GO:0042797">
    <property type="term" value="P:tRNA transcription by RNA polymerase III"/>
    <property type="evidence" value="ECO:0007669"/>
    <property type="project" value="TreeGrafter"/>
</dbReference>
<feature type="region of interest" description="Disordered" evidence="5">
    <location>
        <begin position="1"/>
        <end position="82"/>
    </location>
</feature>
<dbReference type="InterPro" id="IPR007811">
    <property type="entry name" value="RPC4"/>
</dbReference>
<feature type="compositionally biased region" description="Low complexity" evidence="5">
    <location>
        <begin position="98"/>
        <end position="110"/>
    </location>
</feature>
<evidence type="ECO:0000256" key="3">
    <source>
        <dbReference type="ARBA" id="ARBA00023163"/>
    </source>
</evidence>
<evidence type="ECO:0000313" key="7">
    <source>
        <dbReference type="Proteomes" id="UP000000311"/>
    </source>
</evidence>
<evidence type="ECO:0000256" key="5">
    <source>
        <dbReference type="SAM" id="MobiDB-lite"/>
    </source>
</evidence>
<reference evidence="6 7" key="1">
    <citation type="journal article" date="2010" name="Science">
        <title>Genomic comparison of the ants Camponotus floridanus and Harpegnathos saltator.</title>
        <authorList>
            <person name="Bonasio R."/>
            <person name="Zhang G."/>
            <person name="Ye C."/>
            <person name="Mutti N.S."/>
            <person name="Fang X."/>
            <person name="Qin N."/>
            <person name="Donahue G."/>
            <person name="Yang P."/>
            <person name="Li Q."/>
            <person name="Li C."/>
            <person name="Zhang P."/>
            <person name="Huang Z."/>
            <person name="Berger S.L."/>
            <person name="Reinberg D."/>
            <person name="Wang J."/>
            <person name="Liebig J."/>
        </authorList>
    </citation>
    <scope>NUCLEOTIDE SEQUENCE [LARGE SCALE GENOMIC DNA]</scope>
    <source>
        <strain evidence="7">C129</strain>
    </source>
</reference>
<dbReference type="Pfam" id="PF05132">
    <property type="entry name" value="RNA_pol_Rpc4"/>
    <property type="match status" value="1"/>
</dbReference>
<feature type="region of interest" description="Disordered" evidence="5">
    <location>
        <begin position="171"/>
        <end position="215"/>
    </location>
</feature>
<evidence type="ECO:0000256" key="4">
    <source>
        <dbReference type="ARBA" id="ARBA00023242"/>
    </source>
</evidence>
<keyword evidence="4" id="KW-0539">Nucleus</keyword>
<keyword evidence="7" id="KW-1185">Reference proteome</keyword>
<dbReference type="OMA" id="DWVHLFQ"/>
<organism evidence="7">
    <name type="scientific">Camponotus floridanus</name>
    <name type="common">Florida carpenter ant</name>
    <dbReference type="NCBI Taxonomy" id="104421"/>
    <lineage>
        <taxon>Eukaryota</taxon>
        <taxon>Metazoa</taxon>
        <taxon>Ecdysozoa</taxon>
        <taxon>Arthropoda</taxon>
        <taxon>Hexapoda</taxon>
        <taxon>Insecta</taxon>
        <taxon>Pterygota</taxon>
        <taxon>Neoptera</taxon>
        <taxon>Endopterygota</taxon>
        <taxon>Hymenoptera</taxon>
        <taxon>Apocrita</taxon>
        <taxon>Aculeata</taxon>
        <taxon>Formicoidea</taxon>
        <taxon>Formicidae</taxon>
        <taxon>Formicinae</taxon>
        <taxon>Camponotus</taxon>
    </lineage>
</organism>
<dbReference type="PANTHER" id="PTHR13408:SF0">
    <property type="entry name" value="DNA-DIRECTED RNA POLYMERASE III SUBUNIT RPC4"/>
    <property type="match status" value="1"/>
</dbReference>
<evidence type="ECO:0000256" key="1">
    <source>
        <dbReference type="ARBA" id="ARBA00004123"/>
    </source>
</evidence>
<dbReference type="STRING" id="104421.E2B1B6"/>
<protein>
    <recommendedName>
        <fullName evidence="8">DNA-directed RNA polymerase III subunit RPC4</fullName>
    </recommendedName>
</protein>